<dbReference type="InterPro" id="IPR001789">
    <property type="entry name" value="Sig_transdc_resp-reg_receiver"/>
</dbReference>
<keyword evidence="6" id="KW-1185">Reference proteome</keyword>
<dbReference type="OrthoDB" id="5456285at2"/>
<evidence type="ECO:0000313" key="6">
    <source>
        <dbReference type="Proteomes" id="UP000076574"/>
    </source>
</evidence>
<dbReference type="Pfam" id="PF00072">
    <property type="entry name" value="Response_reg"/>
    <property type="match status" value="1"/>
</dbReference>
<sequence>MRTVLIVEDEWAIADWLEVLLSEYAFNVLVAGNGREALDILHRDTPDLVLTDFMMPFLDGAGLIAAMGQDERLSGIPVVVMTSLLEHVVRDRAGRFRAYLRKPFREADLMKIISEIFPGEA</sequence>
<dbReference type="Proteomes" id="UP000076574">
    <property type="component" value="Unassembled WGS sequence"/>
</dbReference>
<keyword evidence="2" id="KW-0902">Two-component regulatory system</keyword>
<dbReference type="Gene3D" id="3.40.50.2300">
    <property type="match status" value="1"/>
</dbReference>
<dbReference type="EMBL" id="LVYV01000006">
    <property type="protein sequence ID" value="KZD23970.1"/>
    <property type="molecule type" value="Genomic_DNA"/>
</dbReference>
<proteinExistence type="predicted"/>
<dbReference type="InterPro" id="IPR050595">
    <property type="entry name" value="Bact_response_regulator"/>
</dbReference>
<keyword evidence="1 3" id="KW-0597">Phosphoprotein</keyword>
<dbReference type="PANTHER" id="PTHR44591">
    <property type="entry name" value="STRESS RESPONSE REGULATOR PROTEIN 1"/>
    <property type="match status" value="1"/>
</dbReference>
<comment type="caution">
    <text evidence="5">The sequence shown here is derived from an EMBL/GenBank/DDBJ whole genome shotgun (WGS) entry which is preliminary data.</text>
</comment>
<dbReference type="CDD" id="cd00156">
    <property type="entry name" value="REC"/>
    <property type="match status" value="1"/>
</dbReference>
<name>A0A163ZX42_9BRAD</name>
<evidence type="ECO:0000259" key="4">
    <source>
        <dbReference type="PROSITE" id="PS50110"/>
    </source>
</evidence>
<accession>A0A163ZX42</accession>
<protein>
    <recommendedName>
        <fullName evidence="4">Response regulatory domain-containing protein</fullName>
    </recommendedName>
</protein>
<reference evidence="5 6" key="1">
    <citation type="submission" date="2016-03" db="EMBL/GenBank/DDBJ databases">
        <title>Microsymbionts genomes from the relict species Vavilovia formosa (Stev.) Fed.</title>
        <authorList>
            <person name="Kopat V."/>
            <person name="Chirak E."/>
            <person name="Kimeklis A."/>
            <person name="Andronov E."/>
        </authorList>
    </citation>
    <scope>NUCLEOTIDE SEQUENCE [LARGE SCALE GENOMIC DNA]</scope>
    <source>
        <strain evidence="5 6">Vaf07</strain>
    </source>
</reference>
<dbReference type="InterPro" id="IPR011006">
    <property type="entry name" value="CheY-like_superfamily"/>
</dbReference>
<dbReference type="STRING" id="943830.A4A58_24240"/>
<dbReference type="SUPFAM" id="SSF52172">
    <property type="entry name" value="CheY-like"/>
    <property type="match status" value="1"/>
</dbReference>
<dbReference type="RefSeq" id="WP_068731403.1">
    <property type="nucleotide sequence ID" value="NZ_JAVDSO010000002.1"/>
</dbReference>
<evidence type="ECO:0000256" key="2">
    <source>
        <dbReference type="ARBA" id="ARBA00023012"/>
    </source>
</evidence>
<dbReference type="PROSITE" id="PS50110">
    <property type="entry name" value="RESPONSE_REGULATORY"/>
    <property type="match status" value="1"/>
</dbReference>
<evidence type="ECO:0000313" key="5">
    <source>
        <dbReference type="EMBL" id="KZD23970.1"/>
    </source>
</evidence>
<feature type="domain" description="Response regulatory" evidence="4">
    <location>
        <begin position="3"/>
        <end position="117"/>
    </location>
</feature>
<evidence type="ECO:0000256" key="3">
    <source>
        <dbReference type="PROSITE-ProRule" id="PRU00169"/>
    </source>
</evidence>
<feature type="modified residue" description="4-aspartylphosphate" evidence="3">
    <location>
        <position position="52"/>
    </location>
</feature>
<dbReference type="AlphaFoldDB" id="A0A163ZX42"/>
<evidence type="ECO:0000256" key="1">
    <source>
        <dbReference type="ARBA" id="ARBA00022553"/>
    </source>
</evidence>
<dbReference type="SMART" id="SM00448">
    <property type="entry name" value="REC"/>
    <property type="match status" value="1"/>
</dbReference>
<dbReference type="PANTHER" id="PTHR44591:SF14">
    <property type="entry name" value="PROTEIN PILG"/>
    <property type="match status" value="1"/>
</dbReference>
<organism evidence="5 6">
    <name type="scientific">Tardiphaga robiniae</name>
    <dbReference type="NCBI Taxonomy" id="943830"/>
    <lineage>
        <taxon>Bacteria</taxon>
        <taxon>Pseudomonadati</taxon>
        <taxon>Pseudomonadota</taxon>
        <taxon>Alphaproteobacteria</taxon>
        <taxon>Hyphomicrobiales</taxon>
        <taxon>Nitrobacteraceae</taxon>
        <taxon>Tardiphaga</taxon>
    </lineage>
</organism>
<dbReference type="GO" id="GO:0000160">
    <property type="term" value="P:phosphorelay signal transduction system"/>
    <property type="evidence" value="ECO:0007669"/>
    <property type="project" value="UniProtKB-KW"/>
</dbReference>
<gene>
    <name evidence="5" type="ORF">A4A58_24240</name>
</gene>